<proteinExistence type="inferred from homology"/>
<comment type="function">
    <text evidence="8">Acts as a sulfur carrier required for molybdopterin biosynthesis. Component of the molybdopterin synthase complex that catalyzes the conversion of precursor Z into molybdopterin by mediating the incorporation of 2 sulfur atoms into precursor Z to generate a dithiolene group. In the complex, serves as sulfur donor by being thiocarboxylated (-COSH) at its C-terminus by UBA4. After interaction with MOCS2B, the sulfur is then transferred to precursor Z to form molybdopterin.</text>
</comment>
<dbReference type="Gene3D" id="3.10.20.30">
    <property type="match status" value="1"/>
</dbReference>
<dbReference type="InterPro" id="IPR003749">
    <property type="entry name" value="ThiS/MoaD-like"/>
</dbReference>
<comment type="subcellular location">
    <subcellularLocation>
        <location evidence="8">Cytoplasm</location>
    </subcellularLocation>
    <subcellularLocation>
        <location evidence="1">Nucleus</location>
    </subcellularLocation>
</comment>
<protein>
    <recommendedName>
        <fullName evidence="8">Molybdopterin synthase sulfur carrier subunit</fullName>
    </recommendedName>
    <alternativeName>
        <fullName evidence="8">Common component for nitrate reductase and xanthine dehydrogenase protein G</fullName>
    </alternativeName>
    <alternativeName>
        <fullName evidence="8">Molybdenum cofactor synthesis protein 2 small subunit</fullName>
    </alternativeName>
    <alternativeName>
        <fullName evidence="8">Molybdenum cofactor synthesis protein 2A</fullName>
    </alternativeName>
    <alternativeName>
        <fullName evidence="8">Sulfur carrier protein MOCS2A</fullName>
        <shortName evidence="8">MOCS2A</shortName>
    </alternativeName>
</protein>
<keyword evidence="8" id="KW-0547">Nucleotide-binding</keyword>
<sequence>MSSSKAPAGQFKILYFAAASTFTGKTTEHLPAPLRARDLFAKLDETYPGIQDKVLSSCAVTVNLEYVDLDDDDASGAEKEINEGDEVAIIPPLSQPPLNNSLDPALQASPQIPEGDHEEYEHEEDGDHDAMPEGSFRMGTLSHEWASPTQSSYGNIPPGYGPAQTIQRGPEAKRRKTIPEDMDAIHRDLAEHPEMKRNGKSRIHADHSHINALIDSLVSPELAERVFHRYVNEICPHFPAMPFAPGTTARDVREKKPLLFLSLLAGSSHGSAEQLVSQDIQRELTKLLKDQLADIIWRNGEKSLEIVQALQVAVLWYRPPMHFEQHNFYMMVNCAAVMALDLGLGRKATPNVMKLSIGPFRRYHPNSSSIEARRTFLVCYYLCMSITMVLRRPILLRWTKYMEESVKILETSPDAFPSDKLLCQQIKMAHIGENISVQFCMDDPSVEVTISEPKVIYALKIFENELKQLKDENAKLGEVDPTLRLGEHVTNLFLHEIALHQHQGAAEFQPPFPLEALSPGVVKKDVPIGPAQIGALGECLTATHGILDTILSIQLDILLTLPVIFLTSSGEVSSIIKKEDLQIEVYTERLVTMFNAIVSRDAQSPHGKFYFVAKRLQERFAQIKEGTSRSEQAESSEASRRPSNDGPQPPSRQASTNQTPLHLLSEVAMGSSNSGSSQTQSHAHSRSQQQAQAALQAHSHASQQSLQQNWYAGMPAQPNATDMMGMPQPNFDLNFDFTQFDLGTGSDADLSALFIPDSMLWSYPTDPNNQGYSGF</sequence>
<dbReference type="SUPFAM" id="SSF54285">
    <property type="entry name" value="MoaD/ThiS"/>
    <property type="match status" value="1"/>
</dbReference>
<comment type="caution">
    <text evidence="11">The sequence shown here is derived from an EMBL/GenBank/DDBJ whole genome shotgun (WGS) entry which is preliminary data.</text>
</comment>
<evidence type="ECO:0000256" key="5">
    <source>
        <dbReference type="ARBA" id="ARBA00023150"/>
    </source>
</evidence>
<dbReference type="EMBL" id="JAKIXB020000013">
    <property type="protein sequence ID" value="KAL1603033.1"/>
    <property type="molecule type" value="Genomic_DNA"/>
</dbReference>
<feature type="region of interest" description="Disordered" evidence="9">
    <location>
        <begin position="624"/>
        <end position="657"/>
    </location>
</feature>
<evidence type="ECO:0000256" key="2">
    <source>
        <dbReference type="ARBA" id="ARBA00022553"/>
    </source>
</evidence>
<comment type="similarity">
    <text evidence="8">Belongs to the MoaD family. MOCS2A subfamily.</text>
</comment>
<evidence type="ECO:0000256" key="4">
    <source>
        <dbReference type="ARBA" id="ARBA00023125"/>
    </source>
</evidence>
<feature type="domain" description="Xylanolytic transcriptional activator regulatory" evidence="10">
    <location>
        <begin position="248"/>
        <end position="396"/>
    </location>
</feature>
<comment type="pathway">
    <text evidence="8">Cofactor biosynthesis; molybdopterin biosynthesis.</text>
</comment>
<comment type="subunit">
    <text evidence="8">Heterotetramer; composed of 2 small (MOCS2A) and 2 large (MOCS2B) subunits.</text>
</comment>
<dbReference type="InterPro" id="IPR012675">
    <property type="entry name" value="Beta-grasp_dom_sf"/>
</dbReference>
<reference evidence="11 12" key="1">
    <citation type="submission" date="2024-02" db="EMBL/GenBank/DDBJ databases">
        <title>De novo assembly and annotation of 12 fungi associated with fruit tree decline syndrome in Ontario, Canada.</title>
        <authorList>
            <person name="Sulman M."/>
            <person name="Ellouze W."/>
            <person name="Ilyukhin E."/>
        </authorList>
    </citation>
    <scope>NUCLEOTIDE SEQUENCE [LARGE SCALE GENOMIC DNA]</scope>
    <source>
        <strain evidence="11 12">M97-236</strain>
    </source>
</reference>
<dbReference type="InterPro" id="IPR028887">
    <property type="entry name" value="MOCS2A_euk"/>
</dbReference>
<evidence type="ECO:0000256" key="1">
    <source>
        <dbReference type="ARBA" id="ARBA00004123"/>
    </source>
</evidence>
<gene>
    <name evidence="8" type="primary">cnxG</name>
    <name evidence="11" type="ORF">SLS59_004689</name>
</gene>
<organism evidence="11 12">
    <name type="scientific">Nothophoma quercina</name>
    <dbReference type="NCBI Taxonomy" id="749835"/>
    <lineage>
        <taxon>Eukaryota</taxon>
        <taxon>Fungi</taxon>
        <taxon>Dikarya</taxon>
        <taxon>Ascomycota</taxon>
        <taxon>Pezizomycotina</taxon>
        <taxon>Dothideomycetes</taxon>
        <taxon>Pleosporomycetidae</taxon>
        <taxon>Pleosporales</taxon>
        <taxon>Pleosporineae</taxon>
        <taxon>Didymellaceae</taxon>
        <taxon>Nothophoma</taxon>
    </lineage>
</organism>
<dbReference type="InterPro" id="IPR051089">
    <property type="entry name" value="prtT"/>
</dbReference>
<evidence type="ECO:0000256" key="7">
    <source>
        <dbReference type="ARBA" id="ARBA00023242"/>
    </source>
</evidence>
<keyword evidence="12" id="KW-1185">Reference proteome</keyword>
<keyword evidence="5 8" id="KW-0501">Molybdenum cofactor biosynthesis</keyword>
<keyword evidence="2" id="KW-0597">Phosphoprotein</keyword>
<evidence type="ECO:0000259" key="10">
    <source>
        <dbReference type="Pfam" id="PF04082"/>
    </source>
</evidence>
<evidence type="ECO:0000256" key="9">
    <source>
        <dbReference type="SAM" id="MobiDB-lite"/>
    </source>
</evidence>
<feature type="compositionally biased region" description="Basic and acidic residues" evidence="9">
    <location>
        <begin position="624"/>
        <end position="643"/>
    </location>
</feature>
<keyword evidence="8" id="KW-0963">Cytoplasm</keyword>
<dbReference type="CDD" id="cd12148">
    <property type="entry name" value="fungal_TF_MHR"/>
    <property type="match status" value="1"/>
</dbReference>
<evidence type="ECO:0000313" key="12">
    <source>
        <dbReference type="Proteomes" id="UP001521222"/>
    </source>
</evidence>
<dbReference type="Pfam" id="PF04082">
    <property type="entry name" value="Fungal_trans"/>
    <property type="match status" value="1"/>
</dbReference>
<comment type="PTM">
    <text evidence="8">C-terminal thiocarboxylation occurs in 2 steps, it is first acyl-adenylated (-COAMP) via the hesA/moeB/thiF part of UBA4, then thiocarboxylated (-COSH) via the rhodanese domain of UBA4.</text>
</comment>
<evidence type="ECO:0000256" key="6">
    <source>
        <dbReference type="ARBA" id="ARBA00023163"/>
    </source>
</evidence>
<dbReference type="InterPro" id="IPR016155">
    <property type="entry name" value="Mopterin_synth/thiamin_S_b"/>
</dbReference>
<feature type="compositionally biased region" description="Acidic residues" evidence="9">
    <location>
        <begin position="116"/>
        <end position="127"/>
    </location>
</feature>
<evidence type="ECO:0000256" key="8">
    <source>
        <dbReference type="HAMAP-Rule" id="MF_03051"/>
    </source>
</evidence>
<dbReference type="Pfam" id="PF02597">
    <property type="entry name" value="ThiS"/>
    <property type="match status" value="1"/>
</dbReference>
<evidence type="ECO:0000313" key="11">
    <source>
        <dbReference type="EMBL" id="KAL1603033.1"/>
    </source>
</evidence>
<dbReference type="HAMAP" id="MF_03051">
    <property type="entry name" value="MOCS2A"/>
    <property type="match status" value="1"/>
</dbReference>
<name>A0ABR3RFH3_9PLEO</name>
<feature type="region of interest" description="Disordered" evidence="9">
    <location>
        <begin position="669"/>
        <end position="705"/>
    </location>
</feature>
<feature type="region of interest" description="Disordered" evidence="9">
    <location>
        <begin position="91"/>
        <end position="179"/>
    </location>
</feature>
<comment type="caution">
    <text evidence="8">Lacks conserved residue(s) required for the propagation of feature annotation.</text>
</comment>
<feature type="compositionally biased region" description="Low complexity" evidence="9">
    <location>
        <begin position="670"/>
        <end position="705"/>
    </location>
</feature>
<dbReference type="CDD" id="cd00754">
    <property type="entry name" value="Ubl_MoaD"/>
    <property type="match status" value="1"/>
</dbReference>
<keyword evidence="3" id="KW-0805">Transcription regulation</keyword>
<keyword evidence="6" id="KW-0804">Transcription</keyword>
<evidence type="ECO:0000256" key="3">
    <source>
        <dbReference type="ARBA" id="ARBA00023015"/>
    </source>
</evidence>
<keyword evidence="7" id="KW-0539">Nucleus</keyword>
<accession>A0ABR3RFH3</accession>
<dbReference type="InterPro" id="IPR007219">
    <property type="entry name" value="XnlR_reg_dom"/>
</dbReference>
<dbReference type="Proteomes" id="UP001521222">
    <property type="component" value="Unassembled WGS sequence"/>
</dbReference>
<dbReference type="PANTHER" id="PTHR31845:SF39">
    <property type="entry name" value="TRANSCRIPTION FACTOR PBCR-RELATED"/>
    <property type="match status" value="1"/>
</dbReference>
<keyword evidence="4" id="KW-0238">DNA-binding</keyword>
<dbReference type="PANTHER" id="PTHR31845">
    <property type="entry name" value="FINGER DOMAIN PROTEIN, PUTATIVE-RELATED"/>
    <property type="match status" value="1"/>
</dbReference>